<feature type="chain" id="PRO_5043620976" description="C-type lectin domain-containing protein" evidence="2">
    <location>
        <begin position="20"/>
        <end position="151"/>
    </location>
</feature>
<feature type="domain" description="C-type lectin" evidence="3">
    <location>
        <begin position="29"/>
        <end position="149"/>
    </location>
</feature>
<evidence type="ECO:0000259" key="3">
    <source>
        <dbReference type="PROSITE" id="PS50041"/>
    </source>
</evidence>
<keyword evidence="2" id="KW-0732">Signal</keyword>
<dbReference type="InterPro" id="IPR016187">
    <property type="entry name" value="CTDL_fold"/>
</dbReference>
<dbReference type="InterPro" id="IPR050111">
    <property type="entry name" value="C-type_lectin/snaclec_domain"/>
</dbReference>
<dbReference type="SMART" id="SM00034">
    <property type="entry name" value="CLECT"/>
    <property type="match status" value="1"/>
</dbReference>
<comment type="caution">
    <text evidence="4">The sequence shown here is derived from an EMBL/GenBank/DDBJ whole genome shotgun (WGS) entry which is preliminary data.</text>
</comment>
<dbReference type="AlphaFoldDB" id="A0AAW1ZJI0"/>
<evidence type="ECO:0000256" key="2">
    <source>
        <dbReference type="SAM" id="SignalP"/>
    </source>
</evidence>
<keyword evidence="5" id="KW-1185">Reference proteome</keyword>
<proteinExistence type="predicted"/>
<dbReference type="CDD" id="cd00037">
    <property type="entry name" value="CLECT"/>
    <property type="match status" value="1"/>
</dbReference>
<dbReference type="InterPro" id="IPR016186">
    <property type="entry name" value="C-type_lectin-like/link_sf"/>
</dbReference>
<dbReference type="Gene3D" id="3.10.100.10">
    <property type="entry name" value="Mannose-Binding Protein A, subunit A"/>
    <property type="match status" value="1"/>
</dbReference>
<dbReference type="SUPFAM" id="SSF56436">
    <property type="entry name" value="C-type lectin-like"/>
    <property type="match status" value="1"/>
</dbReference>
<name>A0AAW1ZJI0_CULAL</name>
<organism evidence="4 5">
    <name type="scientific">Culter alburnus</name>
    <name type="common">Topmouth culter</name>
    <dbReference type="NCBI Taxonomy" id="194366"/>
    <lineage>
        <taxon>Eukaryota</taxon>
        <taxon>Metazoa</taxon>
        <taxon>Chordata</taxon>
        <taxon>Craniata</taxon>
        <taxon>Vertebrata</taxon>
        <taxon>Euteleostomi</taxon>
        <taxon>Actinopterygii</taxon>
        <taxon>Neopterygii</taxon>
        <taxon>Teleostei</taxon>
        <taxon>Ostariophysi</taxon>
        <taxon>Cypriniformes</taxon>
        <taxon>Xenocyprididae</taxon>
        <taxon>Xenocypridinae</taxon>
        <taxon>Culter</taxon>
    </lineage>
</organism>
<evidence type="ECO:0000313" key="4">
    <source>
        <dbReference type="EMBL" id="KAK9961607.1"/>
    </source>
</evidence>
<dbReference type="PRINTS" id="PR01504">
    <property type="entry name" value="PNCREATITSAP"/>
</dbReference>
<keyword evidence="1" id="KW-1015">Disulfide bond</keyword>
<dbReference type="Pfam" id="PF00059">
    <property type="entry name" value="Lectin_C"/>
    <property type="match status" value="1"/>
</dbReference>
<dbReference type="PROSITE" id="PS00615">
    <property type="entry name" value="C_TYPE_LECTIN_1"/>
    <property type="match status" value="1"/>
</dbReference>
<sequence>MAVWTVYLSICLFFPLAASDTCDSGWAAHGCRCFKFFNTPKTWIEAEKTCLAYNGNLASVHTHSEYTFIQNLTQDANHALTEAWIGGSDAVLEGTWLWSDGSRMNFELWAPGQQDVNNKPHEDCLGMNFGSSGNWNDYTCDWNMTFVCVKK</sequence>
<gene>
    <name evidence="4" type="ORF">ABG768_009381</name>
</gene>
<dbReference type="PROSITE" id="PS50041">
    <property type="entry name" value="C_TYPE_LECTIN_2"/>
    <property type="match status" value="1"/>
</dbReference>
<dbReference type="EMBL" id="JAWDJR010000016">
    <property type="protein sequence ID" value="KAK9961607.1"/>
    <property type="molecule type" value="Genomic_DNA"/>
</dbReference>
<reference evidence="4 5" key="1">
    <citation type="submission" date="2024-05" db="EMBL/GenBank/DDBJ databases">
        <title>A high-quality chromosomal-level genome assembly of Topmouth culter (Culter alburnus).</title>
        <authorList>
            <person name="Zhao H."/>
        </authorList>
    </citation>
    <scope>NUCLEOTIDE SEQUENCE [LARGE SCALE GENOMIC DNA]</scope>
    <source>
        <strain evidence="4">CATC2023</strain>
        <tissue evidence="4">Muscle</tissue>
    </source>
</reference>
<dbReference type="InterPro" id="IPR018378">
    <property type="entry name" value="C-type_lectin_CS"/>
</dbReference>
<accession>A0AAW1ZJI0</accession>
<dbReference type="Proteomes" id="UP001479290">
    <property type="component" value="Unassembled WGS sequence"/>
</dbReference>
<dbReference type="InterPro" id="IPR001304">
    <property type="entry name" value="C-type_lectin-like"/>
</dbReference>
<evidence type="ECO:0000256" key="1">
    <source>
        <dbReference type="ARBA" id="ARBA00023157"/>
    </source>
</evidence>
<dbReference type="PANTHER" id="PTHR22803">
    <property type="entry name" value="MANNOSE, PHOSPHOLIPASE, LECTIN RECEPTOR RELATED"/>
    <property type="match status" value="1"/>
</dbReference>
<feature type="signal peptide" evidence="2">
    <location>
        <begin position="1"/>
        <end position="19"/>
    </location>
</feature>
<protein>
    <recommendedName>
        <fullName evidence="3">C-type lectin domain-containing protein</fullName>
    </recommendedName>
</protein>
<evidence type="ECO:0000313" key="5">
    <source>
        <dbReference type="Proteomes" id="UP001479290"/>
    </source>
</evidence>